<organism evidence="1 2">
    <name type="scientific">Penicillium atrosanguineum</name>
    <dbReference type="NCBI Taxonomy" id="1132637"/>
    <lineage>
        <taxon>Eukaryota</taxon>
        <taxon>Fungi</taxon>
        <taxon>Dikarya</taxon>
        <taxon>Ascomycota</taxon>
        <taxon>Pezizomycotina</taxon>
        <taxon>Eurotiomycetes</taxon>
        <taxon>Eurotiomycetidae</taxon>
        <taxon>Eurotiales</taxon>
        <taxon>Aspergillaceae</taxon>
        <taxon>Penicillium</taxon>
    </lineage>
</organism>
<protein>
    <submittedName>
        <fullName evidence="1">Uncharacterized protein</fullName>
    </submittedName>
</protein>
<dbReference type="Proteomes" id="UP001147746">
    <property type="component" value="Unassembled WGS sequence"/>
</dbReference>
<proteinExistence type="predicted"/>
<sequence>MIQEDEPFRFIDAAAKETTVALTRANIRHGFIGGYTTSLIGGSRITEDIDVIVDSDPSEARNKLLQANARFTITPSSKLVFSGGDDKPITVELLRGGEGRQLKLPDANAVSLRSITANDLPGRVEETPIPIIAPSVLVLTKLKRWAFIADSTRPASTRKAVRDVKDIQVILTWLVNDGGLIDFEVYPEKPKHELLALVRKLYQIHTTTRPLLAATLSAEDLALISN</sequence>
<evidence type="ECO:0000313" key="1">
    <source>
        <dbReference type="EMBL" id="KAJ5323646.1"/>
    </source>
</evidence>
<reference evidence="1" key="2">
    <citation type="journal article" date="2023" name="IMA Fungus">
        <title>Comparative genomic study of the Penicillium genus elucidates a diverse pangenome and 15 lateral gene transfer events.</title>
        <authorList>
            <person name="Petersen C."/>
            <person name="Sorensen T."/>
            <person name="Nielsen M.R."/>
            <person name="Sondergaard T.E."/>
            <person name="Sorensen J.L."/>
            <person name="Fitzpatrick D.A."/>
            <person name="Frisvad J.C."/>
            <person name="Nielsen K.L."/>
        </authorList>
    </citation>
    <scope>NUCLEOTIDE SEQUENCE</scope>
    <source>
        <strain evidence="1">IBT 21472</strain>
    </source>
</reference>
<evidence type="ECO:0000313" key="2">
    <source>
        <dbReference type="Proteomes" id="UP001147746"/>
    </source>
</evidence>
<dbReference type="EMBL" id="JAPZBO010000002">
    <property type="protein sequence ID" value="KAJ5323646.1"/>
    <property type="molecule type" value="Genomic_DNA"/>
</dbReference>
<dbReference type="Gene3D" id="3.30.460.40">
    <property type="match status" value="1"/>
</dbReference>
<dbReference type="AlphaFoldDB" id="A0A9W9HGS4"/>
<gene>
    <name evidence="1" type="ORF">N7476_002246</name>
</gene>
<comment type="caution">
    <text evidence="1">The sequence shown here is derived from an EMBL/GenBank/DDBJ whole genome shotgun (WGS) entry which is preliminary data.</text>
</comment>
<reference evidence="1" key="1">
    <citation type="submission" date="2022-12" db="EMBL/GenBank/DDBJ databases">
        <authorList>
            <person name="Petersen C."/>
        </authorList>
    </citation>
    <scope>NUCLEOTIDE SEQUENCE</scope>
    <source>
        <strain evidence="1">IBT 21472</strain>
    </source>
</reference>
<dbReference type="InterPro" id="IPR043519">
    <property type="entry name" value="NT_sf"/>
</dbReference>
<accession>A0A9W9HGS4</accession>
<keyword evidence="2" id="KW-1185">Reference proteome</keyword>
<name>A0A9W9HGS4_9EURO</name>
<dbReference type="SUPFAM" id="SSF81301">
    <property type="entry name" value="Nucleotidyltransferase"/>
    <property type="match status" value="1"/>
</dbReference>